<dbReference type="AlphaFoldDB" id="A0AAV7MRE6"/>
<dbReference type="Proteomes" id="UP001066276">
    <property type="component" value="Chromosome 9"/>
</dbReference>
<feature type="region of interest" description="Disordered" evidence="1">
    <location>
        <begin position="1"/>
        <end position="23"/>
    </location>
</feature>
<proteinExistence type="predicted"/>
<gene>
    <name evidence="2" type="ORF">NDU88_002427</name>
</gene>
<evidence type="ECO:0000313" key="2">
    <source>
        <dbReference type="EMBL" id="KAJ1105019.1"/>
    </source>
</evidence>
<dbReference type="EMBL" id="JANPWB010000013">
    <property type="protein sequence ID" value="KAJ1105019.1"/>
    <property type="molecule type" value="Genomic_DNA"/>
</dbReference>
<keyword evidence="3" id="KW-1185">Reference proteome</keyword>
<protein>
    <submittedName>
        <fullName evidence="2">Uncharacterized protein</fullName>
    </submittedName>
</protein>
<organism evidence="2 3">
    <name type="scientific">Pleurodeles waltl</name>
    <name type="common">Iberian ribbed newt</name>
    <dbReference type="NCBI Taxonomy" id="8319"/>
    <lineage>
        <taxon>Eukaryota</taxon>
        <taxon>Metazoa</taxon>
        <taxon>Chordata</taxon>
        <taxon>Craniata</taxon>
        <taxon>Vertebrata</taxon>
        <taxon>Euteleostomi</taxon>
        <taxon>Amphibia</taxon>
        <taxon>Batrachia</taxon>
        <taxon>Caudata</taxon>
        <taxon>Salamandroidea</taxon>
        <taxon>Salamandridae</taxon>
        <taxon>Pleurodelinae</taxon>
        <taxon>Pleurodeles</taxon>
    </lineage>
</organism>
<feature type="compositionally biased region" description="Gly residues" evidence="1">
    <location>
        <begin position="9"/>
        <end position="19"/>
    </location>
</feature>
<reference evidence="2" key="1">
    <citation type="journal article" date="2022" name="bioRxiv">
        <title>Sequencing and chromosome-scale assembly of the giantPleurodeles waltlgenome.</title>
        <authorList>
            <person name="Brown T."/>
            <person name="Elewa A."/>
            <person name="Iarovenko S."/>
            <person name="Subramanian E."/>
            <person name="Araus A.J."/>
            <person name="Petzold A."/>
            <person name="Susuki M."/>
            <person name="Suzuki K.-i.T."/>
            <person name="Hayashi T."/>
            <person name="Toyoda A."/>
            <person name="Oliveira C."/>
            <person name="Osipova E."/>
            <person name="Leigh N.D."/>
            <person name="Simon A."/>
            <person name="Yun M.H."/>
        </authorList>
    </citation>
    <scope>NUCLEOTIDE SEQUENCE</scope>
    <source>
        <strain evidence="2">20211129_DDA</strain>
        <tissue evidence="2">Liver</tissue>
    </source>
</reference>
<name>A0AAV7MRE6_PLEWA</name>
<evidence type="ECO:0000256" key="1">
    <source>
        <dbReference type="SAM" id="MobiDB-lite"/>
    </source>
</evidence>
<accession>A0AAV7MRE6</accession>
<evidence type="ECO:0000313" key="3">
    <source>
        <dbReference type="Proteomes" id="UP001066276"/>
    </source>
</evidence>
<comment type="caution">
    <text evidence="2">The sequence shown here is derived from an EMBL/GenBank/DDBJ whole genome shotgun (WGS) entry which is preliminary data.</text>
</comment>
<sequence>MRGGRGGRKAGGGGKGKGTQGRPRCLTPCCRPQCAPRSSSYRCLTRCRLVPESEGGSGPSGIRARVLLNQGVQEGQILPSRRCPLSVAVEPIRAPAPPRFNCPGCAVSGGSRFLACSGAAGLRAGCPDRSLLYLPCSAFPIPMFPGLQPRQGGAIARVRAHPVSYSKHQAL</sequence>